<reference evidence="7 8" key="1">
    <citation type="submission" date="2021-01" db="EMBL/GenBank/DDBJ databases">
        <title>Whole genome shotgun sequence of Actinoplanes durhamensis NBRC 14914.</title>
        <authorList>
            <person name="Komaki H."/>
            <person name="Tamura T."/>
        </authorList>
    </citation>
    <scope>NUCLEOTIDE SEQUENCE [LARGE SCALE GENOMIC DNA]</scope>
    <source>
        <strain evidence="7 8">NBRC 14914</strain>
    </source>
</reference>
<dbReference type="RefSeq" id="WP_203732431.1">
    <property type="nucleotide sequence ID" value="NZ_BAAATX010000012.1"/>
</dbReference>
<protein>
    <submittedName>
        <fullName evidence="7">TetR family transcriptional regulator</fullName>
    </submittedName>
</protein>
<evidence type="ECO:0000256" key="5">
    <source>
        <dbReference type="SAM" id="MobiDB-lite"/>
    </source>
</evidence>
<name>A0ABQ3Z5I4_9ACTN</name>
<keyword evidence="2 4" id="KW-0238">DNA-binding</keyword>
<evidence type="ECO:0000256" key="3">
    <source>
        <dbReference type="ARBA" id="ARBA00023163"/>
    </source>
</evidence>
<dbReference type="Gene3D" id="1.10.357.10">
    <property type="entry name" value="Tetracycline Repressor, domain 2"/>
    <property type="match status" value="1"/>
</dbReference>
<evidence type="ECO:0000259" key="6">
    <source>
        <dbReference type="PROSITE" id="PS50977"/>
    </source>
</evidence>
<evidence type="ECO:0000256" key="4">
    <source>
        <dbReference type="PROSITE-ProRule" id="PRU00335"/>
    </source>
</evidence>
<evidence type="ECO:0000313" key="7">
    <source>
        <dbReference type="EMBL" id="GIE05090.1"/>
    </source>
</evidence>
<dbReference type="EMBL" id="BOML01000052">
    <property type="protein sequence ID" value="GIE05090.1"/>
    <property type="molecule type" value="Genomic_DNA"/>
</dbReference>
<keyword evidence="1" id="KW-0805">Transcription regulation</keyword>
<sequence length="218" mass="23925">MTTPRKRRADRQQDLIEAARRAMVLHGTDGVHLKQIAAEAGLTSGAVLYHYADMQDLLLDAHHAGMERFYEHRVKRIAEVDDPVEKLVVTVRSGLPSGSDDLDVRLLCELGGAAGRNRVYAALLTTLFDRQVSMYQTILESGVLQGVFTLADHPVTIGRNLVALEDAYGYRIVARHPTIGVAEAEELILSYARGMTGNQLTVTPKRPAGSGRPRPRSS</sequence>
<keyword evidence="3" id="KW-0804">Transcription</keyword>
<organism evidence="7 8">
    <name type="scientific">Paractinoplanes durhamensis</name>
    <dbReference type="NCBI Taxonomy" id="113563"/>
    <lineage>
        <taxon>Bacteria</taxon>
        <taxon>Bacillati</taxon>
        <taxon>Actinomycetota</taxon>
        <taxon>Actinomycetes</taxon>
        <taxon>Micromonosporales</taxon>
        <taxon>Micromonosporaceae</taxon>
        <taxon>Paractinoplanes</taxon>
    </lineage>
</organism>
<proteinExistence type="predicted"/>
<dbReference type="PANTHER" id="PTHR30055">
    <property type="entry name" value="HTH-TYPE TRANSCRIPTIONAL REGULATOR RUTR"/>
    <property type="match status" value="1"/>
</dbReference>
<dbReference type="Proteomes" id="UP000637628">
    <property type="component" value="Unassembled WGS sequence"/>
</dbReference>
<evidence type="ECO:0000256" key="2">
    <source>
        <dbReference type="ARBA" id="ARBA00023125"/>
    </source>
</evidence>
<dbReference type="SUPFAM" id="SSF46689">
    <property type="entry name" value="Homeodomain-like"/>
    <property type="match status" value="1"/>
</dbReference>
<dbReference type="InterPro" id="IPR009057">
    <property type="entry name" value="Homeodomain-like_sf"/>
</dbReference>
<evidence type="ECO:0000256" key="1">
    <source>
        <dbReference type="ARBA" id="ARBA00023015"/>
    </source>
</evidence>
<dbReference type="PROSITE" id="PS50977">
    <property type="entry name" value="HTH_TETR_2"/>
    <property type="match status" value="1"/>
</dbReference>
<feature type="DNA-binding region" description="H-T-H motif" evidence="4">
    <location>
        <begin position="32"/>
        <end position="51"/>
    </location>
</feature>
<evidence type="ECO:0000313" key="8">
    <source>
        <dbReference type="Proteomes" id="UP000637628"/>
    </source>
</evidence>
<dbReference type="Pfam" id="PF00440">
    <property type="entry name" value="TetR_N"/>
    <property type="match status" value="1"/>
</dbReference>
<feature type="region of interest" description="Disordered" evidence="5">
    <location>
        <begin position="199"/>
        <end position="218"/>
    </location>
</feature>
<comment type="caution">
    <text evidence="7">The sequence shown here is derived from an EMBL/GenBank/DDBJ whole genome shotgun (WGS) entry which is preliminary data.</text>
</comment>
<dbReference type="InterPro" id="IPR001647">
    <property type="entry name" value="HTH_TetR"/>
</dbReference>
<accession>A0ABQ3Z5I4</accession>
<feature type="domain" description="HTH tetR-type" evidence="6">
    <location>
        <begin position="9"/>
        <end position="69"/>
    </location>
</feature>
<keyword evidence="8" id="KW-1185">Reference proteome</keyword>
<dbReference type="InterPro" id="IPR050109">
    <property type="entry name" value="HTH-type_TetR-like_transc_reg"/>
</dbReference>
<gene>
    <name evidence="7" type="ORF">Adu01nite_64400</name>
</gene>
<dbReference type="PANTHER" id="PTHR30055:SF234">
    <property type="entry name" value="HTH-TYPE TRANSCRIPTIONAL REGULATOR BETI"/>
    <property type="match status" value="1"/>
</dbReference>